<feature type="transmembrane region" description="Helical" evidence="4">
    <location>
        <begin position="286"/>
        <end position="311"/>
    </location>
</feature>
<dbReference type="SUPFAM" id="SSF48403">
    <property type="entry name" value="Ankyrin repeat"/>
    <property type="match status" value="3"/>
</dbReference>
<dbReference type="Gene3D" id="1.25.40.20">
    <property type="entry name" value="Ankyrin repeat-containing domain"/>
    <property type="match status" value="4"/>
</dbReference>
<dbReference type="PANTHER" id="PTHR24198">
    <property type="entry name" value="ANKYRIN REPEAT AND PROTEIN KINASE DOMAIN-CONTAINING PROTEIN"/>
    <property type="match status" value="1"/>
</dbReference>
<protein>
    <submittedName>
        <fullName evidence="5">Uncharacterized protein</fullName>
    </submittedName>
</protein>
<feature type="repeat" description="ANK" evidence="3">
    <location>
        <begin position="1844"/>
        <end position="1876"/>
    </location>
</feature>
<keyword evidence="1" id="KW-0677">Repeat</keyword>
<feature type="repeat" description="ANK" evidence="3">
    <location>
        <begin position="1700"/>
        <end position="1732"/>
    </location>
</feature>
<reference evidence="5 6" key="1">
    <citation type="submission" date="2019-06" db="EMBL/GenBank/DDBJ databases">
        <authorList>
            <person name="Palmer J.M."/>
        </authorList>
    </citation>
    <scope>NUCLEOTIDE SEQUENCE [LARGE SCALE GENOMIC DNA]</scope>
    <source>
        <strain evidence="5 6">TWF788</strain>
    </source>
</reference>
<dbReference type="PROSITE" id="PS50088">
    <property type="entry name" value="ANK_REPEAT"/>
    <property type="match status" value="6"/>
</dbReference>
<evidence type="ECO:0000313" key="5">
    <source>
        <dbReference type="EMBL" id="KAF3189414.1"/>
    </source>
</evidence>
<dbReference type="SMART" id="SM00248">
    <property type="entry name" value="ANK"/>
    <property type="match status" value="13"/>
</dbReference>
<proteinExistence type="predicted"/>
<comment type="caution">
    <text evidence="5">The sequence shown here is derived from an EMBL/GenBank/DDBJ whole genome shotgun (WGS) entry which is preliminary data.</text>
</comment>
<keyword evidence="4" id="KW-1133">Transmembrane helix</keyword>
<keyword evidence="4" id="KW-0812">Transmembrane</keyword>
<feature type="transmembrane region" description="Helical" evidence="4">
    <location>
        <begin position="417"/>
        <end position="436"/>
    </location>
</feature>
<feature type="repeat" description="ANK" evidence="3">
    <location>
        <begin position="1118"/>
        <end position="1150"/>
    </location>
</feature>
<evidence type="ECO:0000313" key="6">
    <source>
        <dbReference type="Proteomes" id="UP000479691"/>
    </source>
</evidence>
<evidence type="ECO:0000256" key="4">
    <source>
        <dbReference type="SAM" id="Phobius"/>
    </source>
</evidence>
<dbReference type="PANTHER" id="PTHR24198:SF165">
    <property type="entry name" value="ANKYRIN REPEAT-CONTAINING PROTEIN-RELATED"/>
    <property type="match status" value="1"/>
</dbReference>
<evidence type="ECO:0000256" key="3">
    <source>
        <dbReference type="PROSITE-ProRule" id="PRU00023"/>
    </source>
</evidence>
<feature type="repeat" description="ANK" evidence="3">
    <location>
        <begin position="1371"/>
        <end position="1403"/>
    </location>
</feature>
<evidence type="ECO:0000256" key="2">
    <source>
        <dbReference type="ARBA" id="ARBA00023043"/>
    </source>
</evidence>
<feature type="repeat" description="ANK" evidence="3">
    <location>
        <begin position="1337"/>
        <end position="1369"/>
    </location>
</feature>
<feature type="transmembrane region" description="Helical" evidence="4">
    <location>
        <begin position="60"/>
        <end position="83"/>
    </location>
</feature>
<keyword evidence="4" id="KW-0472">Membrane</keyword>
<dbReference type="EMBL" id="JAABOE010000008">
    <property type="protein sequence ID" value="KAF3189414.1"/>
    <property type="molecule type" value="Genomic_DNA"/>
</dbReference>
<sequence>MDLGFYSHITRWFFIIVCYHAYTIRADDGDEFSNNLFSDLAPLLALFGEQVAKQYLSQSLSWFDCVIFAMAPLGIITAIVSAIRVAGPAWLKAAIGRAREIERDAELEVLSSTSDDVCELWNGKRVVRLFGQPKFTEIFWLEKVDSDSQVGISKEEASPSSMDPRVIFHWLRARVQSRIKNLIRIETSLGLKRFGIPRLKRWFMRPENPKLTAQKDLVGTVFSAGEAQKNGFIYRYQPWYSEAKTASHDEDVERSESIVAPIPEPSPFAPNISLNLLGDPTSKVELALVALITTILQLGVVAFQIAVTYLTPLNQGFTKEGNPPPSYACPLNVVGTFLVMMGMFICAMVVQWKSTERIWYFNDIEIDSQHFRLRLAWIQHNQVIADQKFDCYCLYHPEKRRKVVYSNLNNDFRTQNFWTILGSFVSIVGFILQFTGLRGMNYLASLVQLGAIAIATALRVMIRRPISDKPEIEMIPDADELTSVAKILTRCPRWEIRNLIDTSHNSMEEFEVGCITFDVVRRLYEISGWSQKNTSIKKDTDSVVRAIEKVAGYLYHSDIQLNHKAQNSSTFEFIFPIAHSSTGGPGGSKNSAIRIRMRRETPYIADLSPSNDRADWKIDRQGIEAVLALWAFIDGERGNERRIDGRNLILLGPSSEFNILDYEMFISHDTPCLKLENGLHSLDLINPELRSGRDRVFGFVGRNEAEEHLAFETSTNLPDLRAKHILTCCLNQLFQNIKDFKGQTTWFRGTASSSSSKAGIDIPTSTPILQMGNIHLDGLIDILHDSGINGTRRELLAGLVPSLQMNGGLLKISDAFLKVVQDANVAESKNSQPHVSMEEVFHAFLHAVRTFRRNHQWFYVGDILFGHLRVCRGVFGDPDKQKWTKLVYSLVSQICCSIEAQIYYEIEFRDGSGYGDDFWSKVCSDLLLRCSEVFGDHSIESKRLFTLWTLVSSPGSSTVSRNSTRTQAAAIELPLNEMSLPTEGRTTIISSPIHHITPNKHHVCPGILHELARAEHLKGPFSNIKSNIELVSHVLIDAAGLGHLRIVATCATELLEALSRSTLSIESFKSTISEAASASVSNKNCAVIDILLSVLAGNKASALDQLTARSKPHYLQRLFETSLEIACHEGATEIVHLLLSSGIDPNISKNVESLPLYLAAAGGFTDVVALVVYYGAKLAREGPEGLDGGYNFLHHAAKHGAEAIIDFVVSPTLNIQWRLWLLFARDGNGQFPLDIAIVEGHERFAIRIFEVMVEQRQWHHWDPKSDTGRTHGRSLLHLACIHDLPELAKILIDHGLQPRVVDEKNYSAFQIAAVFGSCEVGKVLLEHDKRQAISQHADVPSMLLAASSDQVNYVKLLLKNGAEIEARDPITGYTALLAAAIEGKVKTVKLLLKRGANILAEDYRGRTFGQLVMISGISECLDIIFNNKDYPGAKKLLSPTLLLTAITSENSFDNIWWIFEQLRKDGKTLSSLLPVGGDARNSFRILTHSFMVSRMHDTEKTLTNFYFKPYIEEENKLLPKAPVDVTWGFSKRSVEELDYHFDRLLWLLDDPSDAATVSDTHGNTALVYAAGTGSKLACKKILQYVREHMEPDLLKIQLEKALHMALYGGRAGIVKILIDALIDAGVDPNEPLQMANFHLTPLSLLLRIAVVTRKKSRWEIPLNDDSDTGPWENDFDLLECVDLFLKPGMETTPTLKELEKEESLLHLAIMCESPEVLEKLVAAGVDINLSLQAQRPLLHFALSFEAADPNWILVLRKHGIDIKAIDKDGKTALIIEIEKSKASTTNILIDNGATWGRGENIKAPELIEAIKFGGSSLFLLLCRRHKKVMSKEEYQNYINTPGAYGSRPVHVAARHHNDKILESLWLEGVDMHAKDKRGCNALSYALESRSTMQLLVKLCRINPNERLTEKEYTAAHIAVRTIQDPAQIAKTLQDLWNLGADFNIKDKIGKTPADYAGFASRRLKFQIRSVVLPSKSSKVEWEENVELCRQVGEAFDKYRLGSGGYSVKERPTIVCRSDLIIPVD</sequence>
<feature type="transmembrane region" description="Helical" evidence="4">
    <location>
        <begin position="331"/>
        <end position="350"/>
    </location>
</feature>
<dbReference type="InterPro" id="IPR002110">
    <property type="entry name" value="Ankyrin_rpt"/>
</dbReference>
<gene>
    <name evidence="5" type="ORF">TWF788_010498</name>
</gene>
<dbReference type="Pfam" id="PF12796">
    <property type="entry name" value="Ank_2"/>
    <property type="match status" value="4"/>
</dbReference>
<dbReference type="InterPro" id="IPR036770">
    <property type="entry name" value="Ankyrin_rpt-contain_sf"/>
</dbReference>
<keyword evidence="2 3" id="KW-0040">ANK repeat</keyword>
<accession>A0A7C8U0F7</accession>
<organism evidence="5 6">
    <name type="scientific">Orbilia oligospora</name>
    <name type="common">Nematode-trapping fungus</name>
    <name type="synonym">Arthrobotrys oligospora</name>
    <dbReference type="NCBI Taxonomy" id="2813651"/>
    <lineage>
        <taxon>Eukaryota</taxon>
        <taxon>Fungi</taxon>
        <taxon>Dikarya</taxon>
        <taxon>Ascomycota</taxon>
        <taxon>Pezizomycotina</taxon>
        <taxon>Orbiliomycetes</taxon>
        <taxon>Orbiliales</taxon>
        <taxon>Orbiliaceae</taxon>
        <taxon>Orbilia</taxon>
    </lineage>
</organism>
<feature type="repeat" description="ANK" evidence="3">
    <location>
        <begin position="1271"/>
        <end position="1303"/>
    </location>
</feature>
<dbReference type="PROSITE" id="PS50297">
    <property type="entry name" value="ANK_REP_REGION"/>
    <property type="match status" value="3"/>
</dbReference>
<name>A0A7C8U0F7_ORBOL</name>
<evidence type="ECO:0000256" key="1">
    <source>
        <dbReference type="ARBA" id="ARBA00022737"/>
    </source>
</evidence>
<dbReference type="Proteomes" id="UP000479691">
    <property type="component" value="Unassembled WGS sequence"/>
</dbReference>